<evidence type="ECO:0008006" key="4">
    <source>
        <dbReference type="Google" id="ProtNLM"/>
    </source>
</evidence>
<feature type="transmembrane region" description="Helical" evidence="1">
    <location>
        <begin position="40"/>
        <end position="59"/>
    </location>
</feature>
<gene>
    <name evidence="2" type="ORF">KQI89_00845</name>
</gene>
<dbReference type="EMBL" id="JAHLQL010000001">
    <property type="protein sequence ID" value="MBU5590305.1"/>
    <property type="molecule type" value="Genomic_DNA"/>
</dbReference>
<keyword evidence="1" id="KW-0472">Membrane</keyword>
<protein>
    <recommendedName>
        <fullName evidence="4">Transmembrane protein</fullName>
    </recommendedName>
</protein>
<comment type="caution">
    <text evidence="2">The sequence shown here is derived from an EMBL/GenBank/DDBJ whole genome shotgun (WGS) entry which is preliminary data.</text>
</comment>
<accession>A0ABS6EW13</accession>
<organism evidence="2 3">
    <name type="scientific">Clostridium simiarum</name>
    <dbReference type="NCBI Taxonomy" id="2841506"/>
    <lineage>
        <taxon>Bacteria</taxon>
        <taxon>Bacillati</taxon>
        <taxon>Bacillota</taxon>
        <taxon>Clostridia</taxon>
        <taxon>Eubacteriales</taxon>
        <taxon>Clostridiaceae</taxon>
        <taxon>Clostridium</taxon>
    </lineage>
</organism>
<dbReference type="Proteomes" id="UP000736583">
    <property type="component" value="Unassembled WGS sequence"/>
</dbReference>
<keyword evidence="3" id="KW-1185">Reference proteome</keyword>
<evidence type="ECO:0000313" key="3">
    <source>
        <dbReference type="Proteomes" id="UP000736583"/>
    </source>
</evidence>
<reference evidence="2 3" key="1">
    <citation type="submission" date="2021-06" db="EMBL/GenBank/DDBJ databases">
        <authorList>
            <person name="Sun Q."/>
            <person name="Li D."/>
        </authorList>
    </citation>
    <scope>NUCLEOTIDE SEQUENCE [LARGE SCALE GENOMIC DNA]</scope>
    <source>
        <strain evidence="2 3">MSJ-4</strain>
    </source>
</reference>
<keyword evidence="1" id="KW-1133">Transmembrane helix</keyword>
<evidence type="ECO:0000313" key="2">
    <source>
        <dbReference type="EMBL" id="MBU5590305.1"/>
    </source>
</evidence>
<evidence type="ECO:0000256" key="1">
    <source>
        <dbReference type="SAM" id="Phobius"/>
    </source>
</evidence>
<name>A0ABS6EW13_9CLOT</name>
<dbReference type="RefSeq" id="WP_216455532.1">
    <property type="nucleotide sequence ID" value="NZ_JAHLQL010000001.1"/>
</dbReference>
<feature type="transmembrane region" description="Helical" evidence="1">
    <location>
        <begin position="12"/>
        <end position="34"/>
    </location>
</feature>
<proteinExistence type="predicted"/>
<sequence>MDIKKAVKRQKKYFKIFMISMIFMFLILPLALFLYGNINWFLLSYMISVEIMIVFAIIYRCNWEALSFQCYNNKLKLKAGIIDQETMVFCDKISIIHTLKDKEDMEIIIVSSTKIRSKRSKPINKDFYKKYPVASMKYEKQKKLNPERDYYYLVIKKGGFYKYELLDVIYKNCVKAVYTEEAIENIKIARGQKELIF</sequence>
<keyword evidence="1" id="KW-0812">Transmembrane</keyword>